<keyword evidence="2" id="KW-1185">Reference proteome</keyword>
<dbReference type="RefSeq" id="XP_031788714.1">
    <property type="nucleotide sequence ID" value="XM_031932854.1"/>
</dbReference>
<sequence length="222" mass="25984">MEEKTTEIDKEVGGIQGRWERLLETIKDVSKELKLSRNQGGEIGKGEDIEVFEQKRKAWRALKKWVKTREDKDREMMKEEKSKLKILRETTKEEEKTRKWKRLENSNGMQEFWEAIDQFRVKRKKNGGGIKKEEWVEHFKKLLGAEEQVVEGDEDRNREVEAGEGIEEEGIEELNQDISVGEVKIALGQMKSKKAAGEDGLLIEFVKGLPPSWMEYSTKEKW</sequence>
<reference evidence="1" key="1">
    <citation type="submission" date="2021-01" db="UniProtKB">
        <authorList>
            <consortium name="EnsemblMetazoa"/>
        </authorList>
    </citation>
    <scope>IDENTIFICATION</scope>
</reference>
<dbReference type="InParanoid" id="A0A7M7QLG7"/>
<evidence type="ECO:0000313" key="1">
    <source>
        <dbReference type="EnsemblMetazoa" id="XP_031788714"/>
    </source>
</evidence>
<name>A0A7M7QLG7_NASVI</name>
<dbReference type="GeneID" id="116417799"/>
<dbReference type="OrthoDB" id="7700451at2759"/>
<dbReference type="Proteomes" id="UP000002358">
    <property type="component" value="Unassembled WGS sequence"/>
</dbReference>
<dbReference type="EnsemblMetazoa" id="XM_031932854">
    <property type="protein sequence ID" value="XP_031788714"/>
    <property type="gene ID" value="LOC116417799"/>
</dbReference>
<dbReference type="AlphaFoldDB" id="A0A7M7QLG7"/>
<organism evidence="1 2">
    <name type="scientific">Nasonia vitripennis</name>
    <name type="common">Parasitic wasp</name>
    <dbReference type="NCBI Taxonomy" id="7425"/>
    <lineage>
        <taxon>Eukaryota</taxon>
        <taxon>Metazoa</taxon>
        <taxon>Ecdysozoa</taxon>
        <taxon>Arthropoda</taxon>
        <taxon>Hexapoda</taxon>
        <taxon>Insecta</taxon>
        <taxon>Pterygota</taxon>
        <taxon>Neoptera</taxon>
        <taxon>Endopterygota</taxon>
        <taxon>Hymenoptera</taxon>
        <taxon>Apocrita</taxon>
        <taxon>Proctotrupomorpha</taxon>
        <taxon>Chalcidoidea</taxon>
        <taxon>Pteromalidae</taxon>
        <taxon>Pteromalinae</taxon>
        <taxon>Nasonia</taxon>
    </lineage>
</organism>
<accession>A0A7M7QLG7</accession>
<proteinExistence type="predicted"/>
<dbReference type="KEGG" id="nvi:116417799"/>
<evidence type="ECO:0000313" key="2">
    <source>
        <dbReference type="Proteomes" id="UP000002358"/>
    </source>
</evidence>
<protein>
    <submittedName>
        <fullName evidence="1">Uncharacterized protein</fullName>
    </submittedName>
</protein>